<dbReference type="PANTHER" id="PTHR30373">
    <property type="entry name" value="UPF0603 PROTEIN YGCG"/>
    <property type="match status" value="1"/>
</dbReference>
<dbReference type="RefSeq" id="WP_060929518.1">
    <property type="nucleotide sequence ID" value="NZ_KQ955281.1"/>
</dbReference>
<name>A0A133KDT0_9FIRM</name>
<gene>
    <name evidence="5" type="ORF">HMPREF3200_01213</name>
</gene>
<dbReference type="OrthoDB" id="9810918at2"/>
<dbReference type="Proteomes" id="UP000070383">
    <property type="component" value="Unassembled WGS sequence"/>
</dbReference>
<dbReference type="PATRIC" id="fig|33036.3.peg.1202"/>
<keyword evidence="2" id="KW-0812">Transmembrane</keyword>
<evidence type="ECO:0000256" key="3">
    <source>
        <dbReference type="SAM" id="SignalP"/>
    </source>
</evidence>
<dbReference type="Pfam" id="PF04536">
    <property type="entry name" value="TPM_phosphatase"/>
    <property type="match status" value="1"/>
</dbReference>
<evidence type="ECO:0000256" key="2">
    <source>
        <dbReference type="SAM" id="Phobius"/>
    </source>
</evidence>
<keyword evidence="3" id="KW-0732">Signal</keyword>
<sequence>MKRAVKIKLNLIMIIICCLFPKLAQAEDLSSKINDYCYDELSILDENTKENIKNTNKELQKKTGPQILVLTLNNPNGLDAMSYGSDLFNQLKIGDKDKDNGVLILFLENKADKKRQIAIIPGYGLEGRLNDGKVGRIIDDFMMDDFKKGDYSKGINQGFSAVVSQVAEEYQVDLTGDYESYQKELDQDDGFNPFYVFFMLIIFIIIANRLSRFRSFNRTFYGQPRNTFPSWFGSGFWDDDDDDFPFSGWSSGGGFSGSGFSGGGGSTGGGGASRSF</sequence>
<dbReference type="STRING" id="33036.HMPREF3200_01213"/>
<comment type="caution">
    <text evidence="5">The sequence shown here is derived from an EMBL/GenBank/DDBJ whole genome shotgun (WGS) entry which is preliminary data.</text>
</comment>
<evidence type="ECO:0000313" key="5">
    <source>
        <dbReference type="EMBL" id="KWZ77742.1"/>
    </source>
</evidence>
<keyword evidence="2" id="KW-0472">Membrane</keyword>
<keyword evidence="2" id="KW-1133">Transmembrane helix</keyword>
<keyword evidence="6" id="KW-1185">Reference proteome</keyword>
<dbReference type="PANTHER" id="PTHR30373:SF2">
    <property type="entry name" value="UPF0603 PROTEIN YGCG"/>
    <property type="match status" value="1"/>
</dbReference>
<evidence type="ECO:0000259" key="4">
    <source>
        <dbReference type="Pfam" id="PF04536"/>
    </source>
</evidence>
<proteinExistence type="predicted"/>
<dbReference type="AlphaFoldDB" id="A0A133KDT0"/>
<feature type="domain" description="TPM" evidence="4">
    <location>
        <begin position="38"/>
        <end position="163"/>
    </location>
</feature>
<dbReference type="InterPro" id="IPR007621">
    <property type="entry name" value="TPM_dom"/>
</dbReference>
<feature type="signal peptide" evidence="3">
    <location>
        <begin position="1"/>
        <end position="26"/>
    </location>
</feature>
<dbReference type="EMBL" id="LRPM01000046">
    <property type="protein sequence ID" value="KWZ77742.1"/>
    <property type="molecule type" value="Genomic_DNA"/>
</dbReference>
<reference evidence="6" key="1">
    <citation type="submission" date="2016-01" db="EMBL/GenBank/DDBJ databases">
        <authorList>
            <person name="Mitreva M."/>
            <person name="Pepin K.H."/>
            <person name="Mihindukulasuriya K.A."/>
            <person name="Fulton R."/>
            <person name="Fronick C."/>
            <person name="O'Laughlin M."/>
            <person name="Miner T."/>
            <person name="Herter B."/>
            <person name="Rosa B.A."/>
            <person name="Cordes M."/>
            <person name="Tomlinson C."/>
            <person name="Wollam A."/>
            <person name="Palsikar V.B."/>
            <person name="Mardis E.R."/>
            <person name="Wilson R.K."/>
        </authorList>
    </citation>
    <scope>NUCLEOTIDE SEQUENCE [LARGE SCALE GENOMIC DNA]</scope>
    <source>
        <strain evidence="6">MJR8151</strain>
    </source>
</reference>
<organism evidence="5 6">
    <name type="scientific">Anaerococcus tetradius</name>
    <dbReference type="NCBI Taxonomy" id="33036"/>
    <lineage>
        <taxon>Bacteria</taxon>
        <taxon>Bacillati</taxon>
        <taxon>Bacillota</taxon>
        <taxon>Tissierellia</taxon>
        <taxon>Tissierellales</taxon>
        <taxon>Peptoniphilaceae</taxon>
        <taxon>Anaerococcus</taxon>
    </lineage>
</organism>
<accession>A0A133KDT0</accession>
<protein>
    <recommendedName>
        <fullName evidence="4">TPM domain-containing protein</fullName>
    </recommendedName>
</protein>
<feature type="transmembrane region" description="Helical" evidence="2">
    <location>
        <begin position="194"/>
        <end position="211"/>
    </location>
</feature>
<dbReference type="Gene3D" id="3.10.310.50">
    <property type="match status" value="1"/>
</dbReference>
<feature type="region of interest" description="Disordered" evidence="1">
    <location>
        <begin position="256"/>
        <end position="276"/>
    </location>
</feature>
<evidence type="ECO:0000313" key="6">
    <source>
        <dbReference type="Proteomes" id="UP000070383"/>
    </source>
</evidence>
<evidence type="ECO:0000256" key="1">
    <source>
        <dbReference type="SAM" id="MobiDB-lite"/>
    </source>
</evidence>
<feature type="chain" id="PRO_5007456866" description="TPM domain-containing protein" evidence="3">
    <location>
        <begin position="27"/>
        <end position="276"/>
    </location>
</feature>